<dbReference type="Proteomes" id="UP000092871">
    <property type="component" value="Unassembled WGS sequence"/>
</dbReference>
<feature type="domain" description="Helicase ATP-binding" evidence="6">
    <location>
        <begin position="15"/>
        <end position="181"/>
    </location>
</feature>
<dbReference type="FunFam" id="3.40.50.300:FF:002125">
    <property type="entry name" value="ATP-dependent helicase HrpB"/>
    <property type="match status" value="1"/>
</dbReference>
<dbReference type="InterPro" id="IPR010225">
    <property type="entry name" value="HrpB"/>
</dbReference>
<dbReference type="InterPro" id="IPR011545">
    <property type="entry name" value="DEAD/DEAH_box_helicase_dom"/>
</dbReference>
<dbReference type="EMBL" id="FLRA01000013">
    <property type="protein sequence ID" value="SBT17882.1"/>
    <property type="molecule type" value="Genomic_DNA"/>
</dbReference>
<dbReference type="InterPro" id="IPR027417">
    <property type="entry name" value="P-loop_NTPase"/>
</dbReference>
<dbReference type="InterPro" id="IPR007502">
    <property type="entry name" value="Helicase-assoc_dom"/>
</dbReference>
<dbReference type="AlphaFoldDB" id="A0A1C3JRT8"/>
<gene>
    <name evidence="8" type="primary">hrpB_1</name>
    <name evidence="9" type="synonym">hrpB_2</name>
    <name evidence="8" type="ORF">MGA5115_01998</name>
    <name evidence="9" type="ORF">MGA5116_02643</name>
</gene>
<evidence type="ECO:0000256" key="1">
    <source>
        <dbReference type="ARBA" id="ARBA00022741"/>
    </source>
</evidence>
<evidence type="ECO:0000259" key="7">
    <source>
        <dbReference type="PROSITE" id="PS51194"/>
    </source>
</evidence>
<dbReference type="SMART" id="SM00847">
    <property type="entry name" value="HA2"/>
    <property type="match status" value="1"/>
</dbReference>
<dbReference type="GO" id="GO:0003724">
    <property type="term" value="F:RNA helicase activity"/>
    <property type="evidence" value="ECO:0007669"/>
    <property type="project" value="UniProtKB-EC"/>
</dbReference>
<dbReference type="PANTHER" id="PTHR43519">
    <property type="entry name" value="ATP-DEPENDENT RNA HELICASE HRPB"/>
    <property type="match status" value="1"/>
</dbReference>
<dbReference type="EC" id="3.6.4.13" evidence="8"/>
<dbReference type="Gene3D" id="3.40.50.300">
    <property type="entry name" value="P-loop containing nucleotide triphosphate hydrolases"/>
    <property type="match status" value="2"/>
</dbReference>
<dbReference type="Pfam" id="PF08482">
    <property type="entry name" value="HrpB_C"/>
    <property type="match status" value="1"/>
</dbReference>
<protein>
    <submittedName>
        <fullName evidence="8">ATP-dependent RNA helicase HrpB</fullName>
        <ecNumber evidence="8">3.6.4.13</ecNumber>
    </submittedName>
</protein>
<evidence type="ECO:0000256" key="3">
    <source>
        <dbReference type="ARBA" id="ARBA00022806"/>
    </source>
</evidence>
<accession>A0A1C3JRT8</accession>
<evidence type="ECO:0000313" key="8">
    <source>
        <dbReference type="EMBL" id="SBT17882.1"/>
    </source>
</evidence>
<evidence type="ECO:0000256" key="4">
    <source>
        <dbReference type="ARBA" id="ARBA00022840"/>
    </source>
</evidence>
<name>A0A1C3JRT8_9GAMM</name>
<evidence type="ECO:0000256" key="2">
    <source>
        <dbReference type="ARBA" id="ARBA00022801"/>
    </source>
</evidence>
<dbReference type="Pfam" id="PF00270">
    <property type="entry name" value="DEAD"/>
    <property type="match status" value="1"/>
</dbReference>
<dbReference type="PROSITE" id="PS51194">
    <property type="entry name" value="HELICASE_CTER"/>
    <property type="match status" value="1"/>
</dbReference>
<feature type="domain" description="Helicase C-terminal" evidence="7">
    <location>
        <begin position="199"/>
        <end position="369"/>
    </location>
</feature>
<organism evidence="8 11">
    <name type="scientific">Marinomonas gallaica</name>
    <dbReference type="NCBI Taxonomy" id="1806667"/>
    <lineage>
        <taxon>Bacteria</taxon>
        <taxon>Pseudomonadati</taxon>
        <taxon>Pseudomonadota</taxon>
        <taxon>Gammaproteobacteria</taxon>
        <taxon>Oceanospirillales</taxon>
        <taxon>Oceanospirillaceae</taxon>
        <taxon>Marinomonas</taxon>
    </lineage>
</organism>
<feature type="region of interest" description="Disordered" evidence="5">
    <location>
        <begin position="799"/>
        <end position="823"/>
    </location>
</feature>
<evidence type="ECO:0000313" key="10">
    <source>
        <dbReference type="Proteomes" id="UP000092840"/>
    </source>
</evidence>
<dbReference type="InterPro" id="IPR013689">
    <property type="entry name" value="RNA_helicase_ATP-dep_HrpB_C"/>
</dbReference>
<dbReference type="Pfam" id="PF00271">
    <property type="entry name" value="Helicase_C"/>
    <property type="match status" value="1"/>
</dbReference>
<evidence type="ECO:0000313" key="9">
    <source>
        <dbReference type="EMBL" id="SBT22032.1"/>
    </source>
</evidence>
<keyword evidence="1" id="KW-0547">Nucleotide-binding</keyword>
<dbReference type="SMART" id="SM00487">
    <property type="entry name" value="DEXDc"/>
    <property type="match status" value="1"/>
</dbReference>
<dbReference type="GO" id="GO:0005524">
    <property type="term" value="F:ATP binding"/>
    <property type="evidence" value="ECO:0007669"/>
    <property type="project" value="UniProtKB-KW"/>
</dbReference>
<feature type="compositionally biased region" description="Polar residues" evidence="5">
    <location>
        <begin position="814"/>
        <end position="823"/>
    </location>
</feature>
<dbReference type="GO" id="GO:0016787">
    <property type="term" value="F:hydrolase activity"/>
    <property type="evidence" value="ECO:0007669"/>
    <property type="project" value="UniProtKB-KW"/>
</dbReference>
<dbReference type="Gene3D" id="1.20.120.1080">
    <property type="match status" value="1"/>
</dbReference>
<dbReference type="SMART" id="SM00490">
    <property type="entry name" value="HELICc"/>
    <property type="match status" value="1"/>
</dbReference>
<evidence type="ECO:0000256" key="5">
    <source>
        <dbReference type="SAM" id="MobiDB-lite"/>
    </source>
</evidence>
<dbReference type="InterPro" id="IPR001650">
    <property type="entry name" value="Helicase_C-like"/>
</dbReference>
<keyword evidence="3 8" id="KW-0347">Helicase</keyword>
<dbReference type="OrthoDB" id="9805617at2"/>
<keyword evidence="10" id="KW-1185">Reference proteome</keyword>
<dbReference type="InterPro" id="IPR014001">
    <property type="entry name" value="Helicase_ATP-bd"/>
</dbReference>
<dbReference type="PIRSF" id="PIRSF005496">
    <property type="entry name" value="ATP_hel_hrpB"/>
    <property type="match status" value="1"/>
</dbReference>
<dbReference type="EMBL" id="FLRB01000014">
    <property type="protein sequence ID" value="SBT22032.1"/>
    <property type="molecule type" value="Genomic_DNA"/>
</dbReference>
<dbReference type="CDD" id="cd17990">
    <property type="entry name" value="DEXHc_HrpB"/>
    <property type="match status" value="1"/>
</dbReference>
<evidence type="ECO:0000259" key="6">
    <source>
        <dbReference type="PROSITE" id="PS51192"/>
    </source>
</evidence>
<keyword evidence="4" id="KW-0067">ATP-binding</keyword>
<dbReference type="PROSITE" id="PS51192">
    <property type="entry name" value="HELICASE_ATP_BIND_1"/>
    <property type="match status" value="1"/>
</dbReference>
<reference evidence="8 11" key="1">
    <citation type="submission" date="2016-06" db="EMBL/GenBank/DDBJ databases">
        <authorList>
            <person name="Kjaerup R.B."/>
            <person name="Dalgaard T.S."/>
            <person name="Juul-Madsen H.R."/>
        </authorList>
    </citation>
    <scope>NUCLEOTIDE SEQUENCE [LARGE SCALE GENOMIC DNA]</scope>
    <source>
        <strain evidence="8 11">CECT 5115</strain>
    </source>
</reference>
<dbReference type="PANTHER" id="PTHR43519:SF1">
    <property type="entry name" value="ATP-DEPENDENT RNA HELICASE HRPB"/>
    <property type="match status" value="1"/>
</dbReference>
<dbReference type="GO" id="GO:0003676">
    <property type="term" value="F:nucleic acid binding"/>
    <property type="evidence" value="ECO:0007669"/>
    <property type="project" value="InterPro"/>
</dbReference>
<proteinExistence type="predicted"/>
<dbReference type="Proteomes" id="UP000092840">
    <property type="component" value="Unassembled WGS sequence"/>
</dbReference>
<keyword evidence="2 8" id="KW-0378">Hydrolase</keyword>
<dbReference type="InterPro" id="IPR049614">
    <property type="entry name" value="HrpB_DEXH"/>
</dbReference>
<dbReference type="RefSeq" id="WP_067035715.1">
    <property type="nucleotide sequence ID" value="NZ_FLRA01000013.1"/>
</dbReference>
<sequence>MTFVLPIYSIIPALKLQLAEHNEAILEAAPGAGKTTTVPLALLDEAWLGQRKIIMLEPRRLAAKSAAKRLADQLGEPLGHRVGYQIRQEGKQSAHTQILVVTEGILTRMLQEDPSLDEVALIIFDEFHERNLHSDLAFALSLQARILFRDDDPLKLLVMSATLDSERLTELLQCDPIICEGRQFPISMRYSNLSLKQQDIPQHVAKLVHQALQEDNGSILVFLPGQREIRAVQSMLEGTLPTQTELLSLFGDLSLSEQENVIAPAHAGYRKVVLATSIAQTSLTIDGIQVVIDSGLSREARFDAKTATTRLHTRRASQAETTQRAGRAGRLQAGVCYRWWSADQQHRLSPHNAPQIELEDLSHLVMDVARWGAQTLEELDWISPPPAAHWQQAQQLLTSLGILQQSPQLTLTSTGETLVELPLPPRLARLLLEAQRYGQHQSATEAAALLYDGAAKSTQDSSLLSAIEYRKTGSQKHAWQRTLSGLSKHFSEASAPIQRSLAECLAVAFPDRIAKRHRQHGDHVLFKLSNGRQAALPSHDSNAQTEFLIALELGGHAERDADQIYLSHPILKRELENALADRLATVERCEWDKASGGLIGAEETWLGKLKLDQISLTPLPESAVTLASCHYIRQKGLSSLHWDNDSLALRARIRFAHQHLDASIPDASDRYLLERLEDWLAPYLVGVTRIQQLEKIRLVEPLMALLSWPQQQQLKAVPLRVQVASGSSIKVDYQGDVPVIRVKLQEMFGEIQSPRIAGQVVKIELLSPGQRPLAVTMDLAFFWQEAYPDVRKEMRGRYPKHPWPENPLTAEATAKTNRALRNS</sequence>
<dbReference type="NCBIfam" id="TIGR01970">
    <property type="entry name" value="DEAH_box_HrpB"/>
    <property type="match status" value="1"/>
</dbReference>
<reference evidence="9 10" key="2">
    <citation type="submission" date="2016-06" db="EMBL/GenBank/DDBJ databases">
        <authorList>
            <person name="Rodrigo-Torres L."/>
            <person name="Arahal D.R."/>
        </authorList>
    </citation>
    <scope>NUCLEOTIDE SEQUENCE [LARGE SCALE GENOMIC DNA]</scope>
    <source>
        <strain evidence="9 10">CECT 5116</strain>
    </source>
</reference>
<evidence type="ECO:0000313" key="11">
    <source>
        <dbReference type="Proteomes" id="UP000092871"/>
    </source>
</evidence>
<dbReference type="CDD" id="cd18791">
    <property type="entry name" value="SF2_C_RHA"/>
    <property type="match status" value="1"/>
</dbReference>
<dbReference type="SUPFAM" id="SSF52540">
    <property type="entry name" value="P-loop containing nucleoside triphosphate hydrolases"/>
    <property type="match status" value="1"/>
</dbReference>